<dbReference type="Proteomes" id="UP000663855">
    <property type="component" value="Unassembled WGS sequence"/>
</dbReference>
<keyword evidence="2" id="KW-0548">Nucleotidyltransferase</keyword>
<dbReference type="Pfam" id="PF17921">
    <property type="entry name" value="Integrase_H2C2"/>
    <property type="match status" value="1"/>
</dbReference>
<keyword evidence="3" id="KW-0540">Nuclease</keyword>
<reference evidence="8" key="1">
    <citation type="submission" date="2021-02" db="EMBL/GenBank/DDBJ databases">
        <authorList>
            <person name="Nowell W R."/>
        </authorList>
    </citation>
    <scope>NUCLEOTIDE SEQUENCE</scope>
</reference>
<dbReference type="GO" id="GO:0015074">
    <property type="term" value="P:DNA integration"/>
    <property type="evidence" value="ECO:0007669"/>
    <property type="project" value="InterPro"/>
</dbReference>
<evidence type="ECO:0000256" key="2">
    <source>
        <dbReference type="ARBA" id="ARBA00022695"/>
    </source>
</evidence>
<dbReference type="Gene3D" id="3.10.20.370">
    <property type="match status" value="1"/>
</dbReference>
<evidence type="ECO:0000313" key="10">
    <source>
        <dbReference type="Proteomes" id="UP000663855"/>
    </source>
</evidence>
<dbReference type="SUPFAM" id="SSF53098">
    <property type="entry name" value="Ribonuclease H-like"/>
    <property type="match status" value="1"/>
</dbReference>
<dbReference type="AlphaFoldDB" id="A0A816CX12"/>
<dbReference type="PROSITE" id="PS50994">
    <property type="entry name" value="INTEGRASE"/>
    <property type="match status" value="1"/>
</dbReference>
<keyword evidence="5" id="KW-0378">Hydrolase</keyword>
<dbReference type="PANTHER" id="PTHR37984">
    <property type="entry name" value="PROTEIN CBG26694"/>
    <property type="match status" value="1"/>
</dbReference>
<protein>
    <recommendedName>
        <fullName evidence="7">Integrase catalytic domain-containing protein</fullName>
    </recommendedName>
</protein>
<proteinExistence type="predicted"/>
<sequence length="605" mass="69909">MLITAPLFLHYPIDGLPLILTADASSIAIGGVLQQEVEGTLRNLYYHSQIITPAERKYSTIEKEALAIYKCFERMRSLILGRSIIIMTDHCPLCCIMQKTIKNNRVNRITLLLQEYNIEKVIRIRGCYNCLPDYLSRYPLEQEDELFNIEYGLASKDSFSIPPLTSQDKVSDIPLTTDTAKSHIVATMTLRPRKRQPKLLDDSTGALHSHDDVATSDLTSKSNISASSKIPAHFSTNYFDITHLKTEQDKDPFIQRIISNLHCKSYRLSFLQEDNILYKLVSIDRYSERKRKVIYLPSSMITSLLRAAHDDPINGGHFSLARTYHKLKNHFWWPKVQNTIYKYIQSCRLCKQYNISRYKKYGHLHPISPPAGPFELIGIDFCGPLARTPRENQYVMILTDYFTRHVTAVALPNCTAETTAQSLFNDFFCKYGVPSVILSDRGTHFHNRLMENIQKLIGYNHIYSTAYHPQTNGVVERFNATFIPQIAKLQNAQANNWDEYLQAVVFAYNSGIHKVTQFSPYQLLFGRSPRLPIHAPSAHYTFTKPHDYFEQLKRTLHIFHETSRENILQQQQLAKVRYDRNRLNLHLKTGDKVLPMLRIPDHLLR</sequence>
<dbReference type="InterPro" id="IPR043502">
    <property type="entry name" value="DNA/RNA_pol_sf"/>
</dbReference>
<feature type="domain" description="Integrase catalytic" evidence="7">
    <location>
        <begin position="369"/>
        <end position="528"/>
    </location>
</feature>
<evidence type="ECO:0000256" key="4">
    <source>
        <dbReference type="ARBA" id="ARBA00022759"/>
    </source>
</evidence>
<evidence type="ECO:0000256" key="1">
    <source>
        <dbReference type="ARBA" id="ARBA00022679"/>
    </source>
</evidence>
<dbReference type="InterPro" id="IPR012337">
    <property type="entry name" value="RNaseH-like_sf"/>
</dbReference>
<dbReference type="FunFam" id="1.10.340.70:FF:000001">
    <property type="entry name" value="Retrovirus-related Pol polyprotein from transposon gypsy-like Protein"/>
    <property type="match status" value="1"/>
</dbReference>
<comment type="caution">
    <text evidence="8">The sequence shown here is derived from an EMBL/GenBank/DDBJ whole genome shotgun (WGS) entry which is preliminary data.</text>
</comment>
<dbReference type="Pfam" id="PF00665">
    <property type="entry name" value="rve"/>
    <property type="match status" value="1"/>
</dbReference>
<evidence type="ECO:0000259" key="7">
    <source>
        <dbReference type="PROSITE" id="PS50994"/>
    </source>
</evidence>
<dbReference type="EMBL" id="CAJNOV010019075">
    <property type="protein sequence ID" value="CAF1627263.1"/>
    <property type="molecule type" value="Genomic_DNA"/>
</dbReference>
<evidence type="ECO:0000313" key="9">
    <source>
        <dbReference type="EMBL" id="CAF4767188.1"/>
    </source>
</evidence>
<dbReference type="GO" id="GO:0004519">
    <property type="term" value="F:endonuclease activity"/>
    <property type="evidence" value="ECO:0007669"/>
    <property type="project" value="UniProtKB-KW"/>
</dbReference>
<gene>
    <name evidence="9" type="ORF">BYL167_LOCUS46760</name>
    <name evidence="8" type="ORF">CJN711_LOCUS38863</name>
</gene>
<dbReference type="InterPro" id="IPR036397">
    <property type="entry name" value="RNaseH_sf"/>
</dbReference>
<accession>A0A816CX12</accession>
<dbReference type="FunFam" id="3.30.420.10:FF:000032">
    <property type="entry name" value="Retrovirus-related Pol polyprotein from transposon 297-like Protein"/>
    <property type="match status" value="1"/>
</dbReference>
<name>A0A816CX12_9BILA</name>
<dbReference type="InterPro" id="IPR001584">
    <property type="entry name" value="Integrase_cat-core"/>
</dbReference>
<dbReference type="SUPFAM" id="SSF56672">
    <property type="entry name" value="DNA/RNA polymerases"/>
    <property type="match status" value="1"/>
</dbReference>
<evidence type="ECO:0000256" key="5">
    <source>
        <dbReference type="ARBA" id="ARBA00022801"/>
    </source>
</evidence>
<dbReference type="PANTHER" id="PTHR37984:SF15">
    <property type="entry name" value="INTEGRASE CATALYTIC DOMAIN-CONTAINING PROTEIN"/>
    <property type="match status" value="1"/>
</dbReference>
<dbReference type="InterPro" id="IPR041588">
    <property type="entry name" value="Integrase_H2C2"/>
</dbReference>
<dbReference type="InterPro" id="IPR050951">
    <property type="entry name" value="Retrovirus_Pol_polyprotein"/>
</dbReference>
<dbReference type="Gene3D" id="3.30.420.10">
    <property type="entry name" value="Ribonuclease H-like superfamily/Ribonuclease H"/>
    <property type="match status" value="1"/>
</dbReference>
<keyword evidence="1" id="KW-0808">Transferase</keyword>
<organism evidence="8 10">
    <name type="scientific">Rotaria magnacalcarata</name>
    <dbReference type="NCBI Taxonomy" id="392030"/>
    <lineage>
        <taxon>Eukaryota</taxon>
        <taxon>Metazoa</taxon>
        <taxon>Spiralia</taxon>
        <taxon>Gnathifera</taxon>
        <taxon>Rotifera</taxon>
        <taxon>Eurotatoria</taxon>
        <taxon>Bdelloidea</taxon>
        <taxon>Philodinida</taxon>
        <taxon>Philodinidae</taxon>
        <taxon>Rotaria</taxon>
    </lineage>
</organism>
<evidence type="ECO:0000313" key="8">
    <source>
        <dbReference type="EMBL" id="CAF1627263.1"/>
    </source>
</evidence>
<dbReference type="Gene3D" id="1.10.340.70">
    <property type="match status" value="1"/>
</dbReference>
<dbReference type="Proteomes" id="UP000681967">
    <property type="component" value="Unassembled WGS sequence"/>
</dbReference>
<keyword evidence="4" id="KW-0255">Endonuclease</keyword>
<dbReference type="CDD" id="cd09274">
    <property type="entry name" value="RNase_HI_RT_Ty3"/>
    <property type="match status" value="1"/>
</dbReference>
<keyword evidence="6" id="KW-0695">RNA-directed DNA polymerase</keyword>
<dbReference type="Pfam" id="PF17917">
    <property type="entry name" value="RT_RNaseH"/>
    <property type="match status" value="1"/>
</dbReference>
<evidence type="ECO:0000256" key="3">
    <source>
        <dbReference type="ARBA" id="ARBA00022722"/>
    </source>
</evidence>
<dbReference type="GO" id="GO:0003676">
    <property type="term" value="F:nucleic acid binding"/>
    <property type="evidence" value="ECO:0007669"/>
    <property type="project" value="InterPro"/>
</dbReference>
<dbReference type="GO" id="GO:0016787">
    <property type="term" value="F:hydrolase activity"/>
    <property type="evidence" value="ECO:0007669"/>
    <property type="project" value="UniProtKB-KW"/>
</dbReference>
<dbReference type="InterPro" id="IPR041373">
    <property type="entry name" value="RT_RNaseH"/>
</dbReference>
<evidence type="ECO:0000256" key="6">
    <source>
        <dbReference type="ARBA" id="ARBA00022918"/>
    </source>
</evidence>
<dbReference type="EMBL" id="CAJOBH010132936">
    <property type="protein sequence ID" value="CAF4767188.1"/>
    <property type="molecule type" value="Genomic_DNA"/>
</dbReference>
<dbReference type="GO" id="GO:0003964">
    <property type="term" value="F:RNA-directed DNA polymerase activity"/>
    <property type="evidence" value="ECO:0007669"/>
    <property type="project" value="UniProtKB-KW"/>
</dbReference>